<dbReference type="UniPathway" id="UPA00219"/>
<keyword evidence="8 19" id="KW-0436">Ligase</keyword>
<feature type="domain" description="Mur ligase central" evidence="22">
    <location>
        <begin position="114"/>
        <end position="291"/>
    </location>
</feature>
<proteinExistence type="inferred from homology"/>
<evidence type="ECO:0000259" key="21">
    <source>
        <dbReference type="Pfam" id="PF02875"/>
    </source>
</evidence>
<evidence type="ECO:0000256" key="14">
    <source>
        <dbReference type="ARBA" id="ARBA00023306"/>
    </source>
</evidence>
<keyword evidence="12 19" id="KW-0133">Cell shape</keyword>
<evidence type="ECO:0000256" key="11">
    <source>
        <dbReference type="ARBA" id="ARBA00022840"/>
    </source>
</evidence>
<dbReference type="Pfam" id="PF02875">
    <property type="entry name" value="Mur_ligase_C"/>
    <property type="match status" value="1"/>
</dbReference>
<evidence type="ECO:0000256" key="12">
    <source>
        <dbReference type="ARBA" id="ARBA00022960"/>
    </source>
</evidence>
<dbReference type="GO" id="GO:0004326">
    <property type="term" value="F:tetrahydrofolylpolyglutamate synthase activity"/>
    <property type="evidence" value="ECO:0007669"/>
    <property type="project" value="InterPro"/>
</dbReference>
<keyword evidence="9 19" id="KW-0132">Cell division</keyword>
<dbReference type="GO" id="GO:0008360">
    <property type="term" value="P:regulation of cell shape"/>
    <property type="evidence" value="ECO:0007669"/>
    <property type="project" value="UniProtKB-KW"/>
</dbReference>
<dbReference type="SUPFAM" id="SSF53244">
    <property type="entry name" value="MurD-like peptide ligases, peptide-binding domain"/>
    <property type="match status" value="1"/>
</dbReference>
<dbReference type="NCBIfam" id="TIGR01087">
    <property type="entry name" value="murD"/>
    <property type="match status" value="1"/>
</dbReference>
<evidence type="ECO:0000256" key="10">
    <source>
        <dbReference type="ARBA" id="ARBA00022741"/>
    </source>
</evidence>
<dbReference type="InterPro" id="IPR013221">
    <property type="entry name" value="Mur_ligase_cen"/>
</dbReference>
<dbReference type="GO" id="GO:0009252">
    <property type="term" value="P:peptidoglycan biosynthetic process"/>
    <property type="evidence" value="ECO:0007669"/>
    <property type="project" value="UniProtKB-UniRule"/>
</dbReference>
<dbReference type="PANTHER" id="PTHR43692">
    <property type="entry name" value="UDP-N-ACETYLMURAMOYLALANINE--D-GLUTAMATE LIGASE"/>
    <property type="match status" value="1"/>
</dbReference>
<evidence type="ECO:0000256" key="17">
    <source>
        <dbReference type="ARBA" id="ARBA00032324"/>
    </source>
</evidence>
<name>A0A7G6DZJ7_THEFR</name>
<dbReference type="InterPro" id="IPR036565">
    <property type="entry name" value="Mur-like_cat_sf"/>
</dbReference>
<keyword evidence="7 19" id="KW-0963">Cytoplasm</keyword>
<comment type="subcellular location">
    <subcellularLocation>
        <location evidence="2 19 20">Cytoplasm</location>
    </subcellularLocation>
</comment>
<dbReference type="AlphaFoldDB" id="A0A7G6DZJ7"/>
<dbReference type="OrthoDB" id="9809796at2"/>
<evidence type="ECO:0000256" key="5">
    <source>
        <dbReference type="ARBA" id="ARBA00012212"/>
    </source>
</evidence>
<keyword evidence="11 19" id="KW-0067">ATP-binding</keyword>
<evidence type="ECO:0000256" key="8">
    <source>
        <dbReference type="ARBA" id="ARBA00022598"/>
    </source>
</evidence>
<dbReference type="GO" id="GO:0008764">
    <property type="term" value="F:UDP-N-acetylmuramoylalanine-D-glutamate ligase activity"/>
    <property type="evidence" value="ECO:0007669"/>
    <property type="project" value="UniProtKB-UniRule"/>
</dbReference>
<dbReference type="SUPFAM" id="SSF53623">
    <property type="entry name" value="MurD-like peptide ligases, catalytic domain"/>
    <property type="match status" value="1"/>
</dbReference>
<evidence type="ECO:0000256" key="13">
    <source>
        <dbReference type="ARBA" id="ARBA00022984"/>
    </source>
</evidence>
<evidence type="ECO:0000256" key="4">
    <source>
        <dbReference type="ARBA" id="ARBA00010416"/>
    </source>
</evidence>
<evidence type="ECO:0000256" key="6">
    <source>
        <dbReference type="ARBA" id="ARBA00015655"/>
    </source>
</evidence>
<dbReference type="Gene3D" id="3.40.1190.10">
    <property type="entry name" value="Mur-like, catalytic domain"/>
    <property type="match status" value="1"/>
</dbReference>
<accession>A0A7G6DZJ7</accession>
<evidence type="ECO:0000256" key="19">
    <source>
        <dbReference type="HAMAP-Rule" id="MF_00639"/>
    </source>
</evidence>
<evidence type="ECO:0000256" key="18">
    <source>
        <dbReference type="ARBA" id="ARBA00047632"/>
    </source>
</evidence>
<dbReference type="Pfam" id="PF08245">
    <property type="entry name" value="Mur_ligase_M"/>
    <property type="match status" value="1"/>
</dbReference>
<evidence type="ECO:0000256" key="9">
    <source>
        <dbReference type="ARBA" id="ARBA00022618"/>
    </source>
</evidence>
<comment type="pathway">
    <text evidence="3 19 20">Cell wall biogenesis; peptidoglycan biosynthesis.</text>
</comment>
<dbReference type="InterPro" id="IPR036615">
    <property type="entry name" value="Mur_ligase_C_dom_sf"/>
</dbReference>
<dbReference type="Gene3D" id="3.40.50.720">
    <property type="entry name" value="NAD(P)-binding Rossmann-like Domain"/>
    <property type="match status" value="1"/>
</dbReference>
<keyword evidence="13 19" id="KW-0573">Peptidoglycan synthesis</keyword>
<dbReference type="KEGG" id="tfr:BR63_02325"/>
<evidence type="ECO:0000259" key="22">
    <source>
        <dbReference type="Pfam" id="PF08245"/>
    </source>
</evidence>
<protein>
    <recommendedName>
        <fullName evidence="6 19">UDP-N-acetylmuramoylalanine--D-glutamate ligase</fullName>
        <ecNumber evidence="5 19">6.3.2.9</ecNumber>
    </recommendedName>
    <alternativeName>
        <fullName evidence="17 19">D-glutamic acid-adding enzyme</fullName>
    </alternativeName>
    <alternativeName>
        <fullName evidence="16 19">UDP-N-acetylmuramoyl-L-alanyl-D-glutamate synthetase</fullName>
    </alternativeName>
</protein>
<feature type="domain" description="Mur ligase C-terminal" evidence="21">
    <location>
        <begin position="314"/>
        <end position="428"/>
    </location>
</feature>
<keyword evidence="24" id="KW-1185">Reference proteome</keyword>
<evidence type="ECO:0000256" key="15">
    <source>
        <dbReference type="ARBA" id="ARBA00023316"/>
    </source>
</evidence>
<evidence type="ECO:0000256" key="2">
    <source>
        <dbReference type="ARBA" id="ARBA00004496"/>
    </source>
</evidence>
<dbReference type="InterPro" id="IPR018109">
    <property type="entry name" value="Folylpolyglutamate_synth_CS"/>
</dbReference>
<dbReference type="GO" id="GO:0005524">
    <property type="term" value="F:ATP binding"/>
    <property type="evidence" value="ECO:0007669"/>
    <property type="project" value="UniProtKB-UniRule"/>
</dbReference>
<evidence type="ECO:0000256" key="7">
    <source>
        <dbReference type="ARBA" id="ARBA00022490"/>
    </source>
</evidence>
<dbReference type="InterPro" id="IPR005762">
    <property type="entry name" value="MurD"/>
</dbReference>
<dbReference type="RefSeq" id="WP_034422738.1">
    <property type="nucleotide sequence ID" value="NZ_CP045798.1"/>
</dbReference>
<dbReference type="InterPro" id="IPR004101">
    <property type="entry name" value="Mur_ligase_C"/>
</dbReference>
<dbReference type="Pfam" id="PF21799">
    <property type="entry name" value="MurD-like_N"/>
    <property type="match status" value="1"/>
</dbReference>
<feature type="binding site" evidence="19">
    <location>
        <begin position="116"/>
        <end position="122"/>
    </location>
    <ligand>
        <name>ATP</name>
        <dbReference type="ChEBI" id="CHEBI:30616"/>
    </ligand>
</feature>
<keyword evidence="15 19" id="KW-0961">Cell wall biogenesis/degradation</keyword>
<evidence type="ECO:0000256" key="3">
    <source>
        <dbReference type="ARBA" id="ARBA00004752"/>
    </source>
</evidence>
<dbReference type="EC" id="6.3.2.9" evidence="5 19"/>
<comment type="similarity">
    <text evidence="4 19">Belongs to the MurCDEF family.</text>
</comment>
<evidence type="ECO:0000313" key="24">
    <source>
        <dbReference type="Proteomes" id="UP000515847"/>
    </source>
</evidence>
<reference evidence="23 24" key="1">
    <citation type="journal article" date="2019" name="Front. Microbiol.">
        <title>Thermoanaerosceptrum fracticalcis gen. nov. sp. nov., a Novel Fumarate-Fermenting Microorganism From a Deep Fractured Carbonate Aquifer of the US Great Basin.</title>
        <authorList>
            <person name="Hamilton-Brehm S.D."/>
            <person name="Stewart L.E."/>
            <person name="Zavarin M."/>
            <person name="Caldwell M."/>
            <person name="Lawson P.A."/>
            <person name="Onstott T.C."/>
            <person name="Grzymski J."/>
            <person name="Neveux I."/>
            <person name="Lollar B.S."/>
            <person name="Russell C.E."/>
            <person name="Moser D.P."/>
        </authorList>
    </citation>
    <scope>NUCLEOTIDE SEQUENCE [LARGE SCALE GENOMIC DNA]</scope>
    <source>
        <strain evidence="23 24">DRI-13</strain>
    </source>
</reference>
<dbReference type="PROSITE" id="PS01011">
    <property type="entry name" value="FOLYLPOLYGLU_SYNT_1"/>
    <property type="match status" value="1"/>
</dbReference>
<dbReference type="EMBL" id="CP045798">
    <property type="protein sequence ID" value="QNB45251.1"/>
    <property type="molecule type" value="Genomic_DNA"/>
</dbReference>
<evidence type="ECO:0000256" key="16">
    <source>
        <dbReference type="ARBA" id="ARBA00030398"/>
    </source>
</evidence>
<dbReference type="Proteomes" id="UP000515847">
    <property type="component" value="Chromosome"/>
</dbReference>
<keyword evidence="10 19" id="KW-0547">Nucleotide-binding</keyword>
<dbReference type="GO" id="GO:0071555">
    <property type="term" value="P:cell wall organization"/>
    <property type="evidence" value="ECO:0007669"/>
    <property type="project" value="UniProtKB-KW"/>
</dbReference>
<comment type="function">
    <text evidence="1 19 20">Cell wall formation. Catalyzes the addition of glutamate to the nucleotide precursor UDP-N-acetylmuramoyl-L-alanine (UMA).</text>
</comment>
<evidence type="ECO:0000256" key="1">
    <source>
        <dbReference type="ARBA" id="ARBA00002734"/>
    </source>
</evidence>
<evidence type="ECO:0000313" key="23">
    <source>
        <dbReference type="EMBL" id="QNB45251.1"/>
    </source>
</evidence>
<comment type="catalytic activity">
    <reaction evidence="18 19 20">
        <text>UDP-N-acetyl-alpha-D-muramoyl-L-alanine + D-glutamate + ATP = UDP-N-acetyl-alpha-D-muramoyl-L-alanyl-D-glutamate + ADP + phosphate + H(+)</text>
        <dbReference type="Rhea" id="RHEA:16429"/>
        <dbReference type="ChEBI" id="CHEBI:15378"/>
        <dbReference type="ChEBI" id="CHEBI:29986"/>
        <dbReference type="ChEBI" id="CHEBI:30616"/>
        <dbReference type="ChEBI" id="CHEBI:43474"/>
        <dbReference type="ChEBI" id="CHEBI:83898"/>
        <dbReference type="ChEBI" id="CHEBI:83900"/>
        <dbReference type="ChEBI" id="CHEBI:456216"/>
        <dbReference type="EC" id="6.3.2.9"/>
    </reaction>
</comment>
<dbReference type="GO" id="GO:0051301">
    <property type="term" value="P:cell division"/>
    <property type="evidence" value="ECO:0007669"/>
    <property type="project" value="UniProtKB-KW"/>
</dbReference>
<keyword evidence="14 19" id="KW-0131">Cell cycle</keyword>
<organism evidence="23 24">
    <name type="scientific">Thermanaerosceptrum fracticalcis</name>
    <dbReference type="NCBI Taxonomy" id="1712410"/>
    <lineage>
        <taxon>Bacteria</taxon>
        <taxon>Bacillati</taxon>
        <taxon>Bacillota</taxon>
        <taxon>Clostridia</taxon>
        <taxon>Eubacteriales</taxon>
        <taxon>Peptococcaceae</taxon>
        <taxon>Thermanaerosceptrum</taxon>
    </lineage>
</organism>
<gene>
    <name evidence="19" type="primary">murD</name>
    <name evidence="23" type="ORF">BR63_02325</name>
</gene>
<dbReference type="GO" id="GO:0005737">
    <property type="term" value="C:cytoplasm"/>
    <property type="evidence" value="ECO:0007669"/>
    <property type="project" value="UniProtKB-SubCell"/>
</dbReference>
<evidence type="ECO:0000256" key="20">
    <source>
        <dbReference type="RuleBase" id="RU003664"/>
    </source>
</evidence>
<dbReference type="PANTHER" id="PTHR43692:SF1">
    <property type="entry name" value="UDP-N-ACETYLMURAMOYLALANINE--D-GLUTAMATE LIGASE"/>
    <property type="match status" value="1"/>
</dbReference>
<dbReference type="HAMAP" id="MF_00639">
    <property type="entry name" value="MurD"/>
    <property type="match status" value="1"/>
</dbReference>
<dbReference type="Gene3D" id="3.90.190.20">
    <property type="entry name" value="Mur ligase, C-terminal domain"/>
    <property type="match status" value="1"/>
</dbReference>
<dbReference type="SUPFAM" id="SSF51984">
    <property type="entry name" value="MurCD N-terminal domain"/>
    <property type="match status" value="1"/>
</dbReference>
<sequence length="455" mass="49720">MEVKGKVVVVIGAGKSGMAAAQFLASHGSRVYLNDIKTRENLEERSLHNLEKMGITLLLGAHGDIAGLQPDLVIVSPGVPLTIPPVAEARERNIPVWSEMELASRFTKAPMVVVTGTNGKTTTTALIGQIMEDAGFKTFVGGNIGVPFISEAEQLQPQDVAILEASSFQLETTESFKPFISLILNITPDHIDWHGSLEGYIKAKAKIFARQDEKDWLILNGDDRETRALAGLAKAKVLFFSRKHILEEGICVENGYLVVKLEGKTVPVIKPEEIFIKGSHNLENALAAVGAGWLMGVSAESLERSLRTFPGVPHRLEPVLNIDGVRYINDSKGTNPDASIKALEAYPDPIILIAGGKSKGSDFTSFAEMIKDRVKALVLVGQAAGEIEEAVKKTGYYNYYRVETFKDAVYKARDLANQGDIVLLSPACASFDMFRSYEHRGEVFKELVHELAKND</sequence>